<dbReference type="Proteomes" id="UP000244727">
    <property type="component" value="Chromosome"/>
</dbReference>
<dbReference type="PANTHER" id="PTHR37466:SF1">
    <property type="entry name" value="SLR1628 PROTEIN"/>
    <property type="match status" value="1"/>
</dbReference>
<dbReference type="Gene3D" id="3.30.56.110">
    <property type="entry name" value="Protein of unknown function DUF2237"/>
    <property type="match status" value="1"/>
</dbReference>
<sequence length="127" mass="13611">MCPGAVPTRFNVDGDPLQPCSTTLSTGYQRDGHCTVVPGDHGAHHLCAELSQEFLEFSCEQGNDLVTPRPELDFPGLNPGDRWCLCVASWIEAHEAGVAPPVVLDATNETVSDAIDRETLDVHAVGD</sequence>
<name>A0A2R4X085_9EURY</name>
<dbReference type="InterPro" id="IPR018714">
    <property type="entry name" value="DUF2237"/>
</dbReference>
<reference evidence="1 2" key="1">
    <citation type="submission" date="2018-04" db="EMBL/GenBank/DDBJ databases">
        <title>Halococcoides cellulosivorans gen. nov., sp. nov., an extremely halophilic cellulose-utilizing haloarchaeon from hypersaline lakes.</title>
        <authorList>
            <person name="Sorokin D.Y."/>
            <person name="Toshchakov S.V."/>
            <person name="Samarov N.I."/>
            <person name="Korzhenkov A."/>
            <person name="Kublanov I.V."/>
        </authorList>
    </citation>
    <scope>NUCLEOTIDE SEQUENCE [LARGE SCALE GENOMIC DNA]</scope>
    <source>
        <strain evidence="1 2">HArcel1</strain>
    </source>
</reference>
<dbReference type="PANTHER" id="PTHR37466">
    <property type="entry name" value="SLR1628 PROTEIN"/>
    <property type="match status" value="1"/>
</dbReference>
<dbReference type="KEGG" id="harc:HARCEL1_05515"/>
<protein>
    <submittedName>
        <fullName evidence="1">DUF2237 domain-containing protein</fullName>
    </submittedName>
</protein>
<dbReference type="Pfam" id="PF09996">
    <property type="entry name" value="DUF2237"/>
    <property type="match status" value="1"/>
</dbReference>
<accession>A0A2R4X085</accession>
<evidence type="ECO:0000313" key="1">
    <source>
        <dbReference type="EMBL" id="AWB27197.1"/>
    </source>
</evidence>
<proteinExistence type="predicted"/>
<gene>
    <name evidence="1" type="ORF">HARCEL1_05515</name>
</gene>
<evidence type="ECO:0000313" key="2">
    <source>
        <dbReference type="Proteomes" id="UP000244727"/>
    </source>
</evidence>
<dbReference type="AlphaFoldDB" id="A0A2R4X085"/>
<keyword evidence="2" id="KW-1185">Reference proteome</keyword>
<dbReference type="EMBL" id="CP028858">
    <property type="protein sequence ID" value="AWB27197.1"/>
    <property type="molecule type" value="Genomic_DNA"/>
</dbReference>
<organism evidence="1 2">
    <name type="scientific">Halococcoides cellulosivorans</name>
    <dbReference type="NCBI Taxonomy" id="1679096"/>
    <lineage>
        <taxon>Archaea</taxon>
        <taxon>Methanobacteriati</taxon>
        <taxon>Methanobacteriota</taxon>
        <taxon>Stenosarchaea group</taxon>
        <taxon>Halobacteria</taxon>
        <taxon>Halobacteriales</taxon>
        <taxon>Haloarculaceae</taxon>
        <taxon>Halococcoides</taxon>
    </lineage>
</organism>
<dbReference type="GeneID" id="36511944"/>
<dbReference type="RefSeq" id="WP_108381566.1">
    <property type="nucleotide sequence ID" value="NZ_CP028858.1"/>
</dbReference>